<evidence type="ECO:0000256" key="10">
    <source>
        <dbReference type="ARBA" id="ARBA00022840"/>
    </source>
</evidence>
<feature type="domain" description="PAC" evidence="19">
    <location>
        <begin position="479"/>
        <end position="535"/>
    </location>
</feature>
<evidence type="ECO:0000256" key="14">
    <source>
        <dbReference type="PROSITE-ProRule" id="PRU00110"/>
    </source>
</evidence>
<feature type="modified residue" description="Phosphohistidine" evidence="14">
    <location>
        <position position="1127"/>
    </location>
</feature>
<dbReference type="SMART" id="SM00086">
    <property type="entry name" value="PAC"/>
    <property type="match status" value="4"/>
</dbReference>
<evidence type="ECO:0000313" key="21">
    <source>
        <dbReference type="EMBL" id="AKP50241.1"/>
    </source>
</evidence>
<evidence type="ECO:0000256" key="8">
    <source>
        <dbReference type="ARBA" id="ARBA00022741"/>
    </source>
</evidence>
<feature type="domain" description="Histidine kinase" evidence="16">
    <location>
        <begin position="553"/>
        <end position="774"/>
    </location>
</feature>
<dbReference type="InterPro" id="IPR001610">
    <property type="entry name" value="PAC"/>
</dbReference>
<proteinExistence type="predicted"/>
<keyword evidence="13" id="KW-0472">Membrane</keyword>
<comment type="catalytic activity">
    <reaction evidence="1">
        <text>ATP + protein L-histidine = ADP + protein N-phospho-L-histidine.</text>
        <dbReference type="EC" id="2.7.13.3"/>
    </reaction>
</comment>
<dbReference type="SUPFAM" id="SSF47384">
    <property type="entry name" value="Homodimeric domain of signal transducing histidine kinase"/>
    <property type="match status" value="1"/>
</dbReference>
<evidence type="ECO:0000256" key="4">
    <source>
        <dbReference type="ARBA" id="ARBA00022475"/>
    </source>
</evidence>
<evidence type="ECO:0000256" key="3">
    <source>
        <dbReference type="ARBA" id="ARBA00012438"/>
    </source>
</evidence>
<dbReference type="PROSITE" id="PS50894">
    <property type="entry name" value="HPT"/>
    <property type="match status" value="1"/>
</dbReference>
<evidence type="ECO:0000256" key="13">
    <source>
        <dbReference type="ARBA" id="ARBA00023136"/>
    </source>
</evidence>
<keyword evidence="10" id="KW-0067">ATP-binding</keyword>
<dbReference type="InterPro" id="IPR013655">
    <property type="entry name" value="PAS_fold_3"/>
</dbReference>
<dbReference type="PROSITE" id="PS50110">
    <property type="entry name" value="RESPONSE_REGULATORY"/>
    <property type="match status" value="2"/>
</dbReference>
<dbReference type="CDD" id="cd00082">
    <property type="entry name" value="HisKA"/>
    <property type="match status" value="1"/>
</dbReference>
<dbReference type="SUPFAM" id="SSF52172">
    <property type="entry name" value="CheY-like"/>
    <property type="match status" value="2"/>
</dbReference>
<dbReference type="Pfam" id="PF00072">
    <property type="entry name" value="Response_reg"/>
    <property type="match status" value="2"/>
</dbReference>
<keyword evidence="8" id="KW-0547">Nucleotide-binding</keyword>
<evidence type="ECO:0000256" key="7">
    <source>
        <dbReference type="ARBA" id="ARBA00022692"/>
    </source>
</evidence>
<name>A0A0H4P715_9BACT</name>
<dbReference type="Pfam" id="PF01627">
    <property type="entry name" value="Hpt"/>
    <property type="match status" value="1"/>
</dbReference>
<dbReference type="Gene3D" id="1.20.120.160">
    <property type="entry name" value="HPT domain"/>
    <property type="match status" value="1"/>
</dbReference>
<accession>A0A0H4P715</accession>
<protein>
    <recommendedName>
        <fullName evidence="3">histidine kinase</fullName>
        <ecNumber evidence="3">2.7.13.3</ecNumber>
    </recommendedName>
</protein>
<evidence type="ECO:0000259" key="18">
    <source>
        <dbReference type="PROSITE" id="PS50112"/>
    </source>
</evidence>
<keyword evidence="9 21" id="KW-0418">Kinase</keyword>
<evidence type="ECO:0000256" key="5">
    <source>
        <dbReference type="ARBA" id="ARBA00022553"/>
    </source>
</evidence>
<evidence type="ECO:0000256" key="15">
    <source>
        <dbReference type="PROSITE-ProRule" id="PRU00169"/>
    </source>
</evidence>
<dbReference type="InterPro" id="IPR000700">
    <property type="entry name" value="PAS-assoc_C"/>
</dbReference>
<dbReference type="SMART" id="SM00388">
    <property type="entry name" value="HisKA"/>
    <property type="match status" value="1"/>
</dbReference>
<dbReference type="PROSITE" id="PS50113">
    <property type="entry name" value="PAC"/>
    <property type="match status" value="4"/>
</dbReference>
<dbReference type="InterPro" id="IPR001789">
    <property type="entry name" value="Sig_transdc_resp-reg_receiver"/>
</dbReference>
<dbReference type="FunFam" id="1.10.287.130:FF:000003">
    <property type="entry name" value="Histidine kinase"/>
    <property type="match status" value="1"/>
</dbReference>
<dbReference type="PANTHER" id="PTHR45339">
    <property type="entry name" value="HYBRID SIGNAL TRANSDUCTION HISTIDINE KINASE J"/>
    <property type="match status" value="1"/>
</dbReference>
<keyword evidence="22" id="KW-1185">Reference proteome</keyword>
<dbReference type="Gene3D" id="3.30.565.10">
    <property type="entry name" value="Histidine kinase-like ATPase, C-terminal domain"/>
    <property type="match status" value="1"/>
</dbReference>
<reference evidence="21 22" key="1">
    <citation type="submission" date="2015-07" db="EMBL/GenBank/DDBJ databases">
        <authorList>
            <person name="Kim K.M."/>
        </authorList>
    </citation>
    <scope>NUCLEOTIDE SEQUENCE [LARGE SCALE GENOMIC DNA]</scope>
    <source>
        <strain evidence="21 22">KCTC 12363</strain>
    </source>
</reference>
<dbReference type="InterPro" id="IPR011006">
    <property type="entry name" value="CheY-like_superfamily"/>
</dbReference>
<feature type="domain" description="PAS" evidence="18">
    <location>
        <begin position="17"/>
        <end position="90"/>
    </location>
</feature>
<feature type="modified residue" description="4-aspartylphosphate" evidence="15">
    <location>
        <position position="840"/>
    </location>
</feature>
<gene>
    <name evidence="21" type="ORF">CA2015_0782</name>
</gene>
<dbReference type="InterPro" id="IPR000014">
    <property type="entry name" value="PAS"/>
</dbReference>
<dbReference type="CDD" id="cd16922">
    <property type="entry name" value="HATPase_EvgS-ArcB-TorS-like"/>
    <property type="match status" value="1"/>
</dbReference>
<evidence type="ECO:0000256" key="6">
    <source>
        <dbReference type="ARBA" id="ARBA00022679"/>
    </source>
</evidence>
<feature type="domain" description="PAS" evidence="18">
    <location>
        <begin position="407"/>
        <end position="479"/>
    </location>
</feature>
<evidence type="ECO:0000256" key="2">
    <source>
        <dbReference type="ARBA" id="ARBA00004651"/>
    </source>
</evidence>
<dbReference type="NCBIfam" id="TIGR00229">
    <property type="entry name" value="sensory_box"/>
    <property type="match status" value="4"/>
</dbReference>
<keyword evidence="12" id="KW-0902">Two-component regulatory system</keyword>
<evidence type="ECO:0000313" key="22">
    <source>
        <dbReference type="Proteomes" id="UP000036520"/>
    </source>
</evidence>
<feature type="domain" description="PAC" evidence="19">
    <location>
        <begin position="94"/>
        <end position="146"/>
    </location>
</feature>
<dbReference type="SMART" id="SM00387">
    <property type="entry name" value="HATPase_c"/>
    <property type="match status" value="1"/>
</dbReference>
<evidence type="ECO:0000256" key="1">
    <source>
        <dbReference type="ARBA" id="ARBA00000085"/>
    </source>
</evidence>
<keyword evidence="7" id="KW-0812">Transmembrane</keyword>
<evidence type="ECO:0000259" key="19">
    <source>
        <dbReference type="PROSITE" id="PS50113"/>
    </source>
</evidence>
<dbReference type="InterPro" id="IPR003661">
    <property type="entry name" value="HisK_dim/P_dom"/>
</dbReference>
<sequence length="1186" mass="135324">METNYLKQELYELIKSDERIFDFIQESCLDGMWYWDLENPEEEWMNAKFWEVLGYNPSEMPHKTSAWKDIIHPEDLKVAIEKITKHLENPNIPYDQTVRYTHKNGSTVWIRCRGLAIRDEHGKPVRMLGAHQNITEIKNSELKFQNSTALLRNTQHFSKLGSWEVDLKTNEVVWSEELYEIYGFDPSLPPPPYNEHMKLFSAESWEQLTSYLALTKDQGVPYELELSTIKIDGSQGWMWVRGEAIRSESKEIIGLRGVAQDITERKNIELEKEALTKRLNYAMDASGDGIWDWTPMDGVTVFSKAWVEMLGYKVGELASLASEWSDRLHPDDIEWVFAEINKVTQTPENGDTFSHEYRFRNKEGEYLWILNRAKVVERNESGEATRVVGTHKNITERKKVDEEKKESELRFAVAIDGTEAGIWDWDMVNNKVVFSKQWKAMLGYEDSEIENSFGGWQRLWHPDDADSIEKAVADHLNGITQKYEIVHRCLHKDGSWRWIMTRGKLLRDEKGKPYRWIGTNVDITRQKNTEEAQKIAKEQAETASKAKSEFLANMSHEIRTPLNGVIGFTDLLTKTPLSPVQQQYVNSANVSGHTLLGIINDILDFSKIEAGMLELEEVKTDMIALLENCIDIVKFSAAEKALELLMSIDPNMPRYAHIDPIRTQQILANLLSNAVKFTQKGEVIVKVDFLPLQGNQGTFKIAVKDTGIGINKEQKAKLFKSFSQADSSTTRKFGGTGLGLVISQMIAEKMGSKINIDSEPDVGTTFFFEITTHFEEGEKTDNTQIAGVKRCLIIDDNANNRVILQQMLNQWQIESDSCENGFQALQILETALPYDVIICDYHMPYINGLETIRLMKEKLNLDLEKQPVILLSSSAQDEALHQKCMEIGVRFRLTKPVKSNDLFIYLSNLNPDLKDSPQKETEERNGAIEPHEKIKILIAEDNSLNMVLSKTLLQQLMPNSEIYEAEDGLVAVEQYKKLNPDIVFMDIQMPELDGIGATKQIRAIENSTGTHIPIIALTAGALKEEKEKCLVAGMDEFLTKPLEVQKIESVLKKFFRQDKEADADKNEAIATNEVHFGYSELLNSLGGDIKSAQHLISMLLADMPDKINQLNQAYEKKDSNTISQIAHSIKGSMMAIRCNLLADIAAQIGDETEEDSLERLKIQLTAFKEEWEFVKQLLLEKIEQEK</sequence>
<dbReference type="Gene3D" id="1.10.287.130">
    <property type="match status" value="1"/>
</dbReference>
<dbReference type="Pfam" id="PF02518">
    <property type="entry name" value="HATPase_c"/>
    <property type="match status" value="1"/>
</dbReference>
<keyword evidence="11" id="KW-1133">Transmembrane helix</keyword>
<dbReference type="FunFam" id="3.30.565.10:FF:000010">
    <property type="entry name" value="Sensor histidine kinase RcsC"/>
    <property type="match status" value="1"/>
</dbReference>
<feature type="modified residue" description="4-aspartylphosphate" evidence="15">
    <location>
        <position position="986"/>
    </location>
</feature>
<dbReference type="RefSeq" id="WP_048640700.1">
    <property type="nucleotide sequence ID" value="NZ_CP012040.1"/>
</dbReference>
<dbReference type="Pfam" id="PF00512">
    <property type="entry name" value="HisKA"/>
    <property type="match status" value="1"/>
</dbReference>
<dbReference type="PRINTS" id="PR00344">
    <property type="entry name" value="BCTRLSENSOR"/>
</dbReference>
<keyword evidence="5 15" id="KW-0597">Phosphoprotein</keyword>
<evidence type="ECO:0000256" key="9">
    <source>
        <dbReference type="ARBA" id="ARBA00022777"/>
    </source>
</evidence>
<dbReference type="GO" id="GO:0005524">
    <property type="term" value="F:ATP binding"/>
    <property type="evidence" value="ECO:0007669"/>
    <property type="project" value="UniProtKB-KW"/>
</dbReference>
<dbReference type="InterPro" id="IPR005467">
    <property type="entry name" value="His_kinase_dom"/>
</dbReference>
<dbReference type="Pfam" id="PF08447">
    <property type="entry name" value="PAS_3"/>
    <property type="match status" value="4"/>
</dbReference>
<organism evidence="21 22">
    <name type="scientific">Cyclobacterium amurskyense</name>
    <dbReference type="NCBI Taxonomy" id="320787"/>
    <lineage>
        <taxon>Bacteria</taxon>
        <taxon>Pseudomonadati</taxon>
        <taxon>Bacteroidota</taxon>
        <taxon>Cytophagia</taxon>
        <taxon>Cytophagales</taxon>
        <taxon>Cyclobacteriaceae</taxon>
        <taxon>Cyclobacterium</taxon>
    </lineage>
</organism>
<dbReference type="AlphaFoldDB" id="A0A0H4P715"/>
<keyword evidence="4" id="KW-1003">Cell membrane</keyword>
<dbReference type="SUPFAM" id="SSF55785">
    <property type="entry name" value="PYP-like sensor domain (PAS domain)"/>
    <property type="match status" value="4"/>
</dbReference>
<evidence type="ECO:0000259" key="20">
    <source>
        <dbReference type="PROSITE" id="PS50894"/>
    </source>
</evidence>
<dbReference type="SMART" id="SM00448">
    <property type="entry name" value="REC"/>
    <property type="match status" value="2"/>
</dbReference>
<dbReference type="CDD" id="cd17546">
    <property type="entry name" value="REC_hyHK_CKI1_RcsC-like"/>
    <property type="match status" value="2"/>
</dbReference>
<dbReference type="SMART" id="SM00091">
    <property type="entry name" value="PAS"/>
    <property type="match status" value="3"/>
</dbReference>
<feature type="domain" description="Response regulatory" evidence="17">
    <location>
        <begin position="935"/>
        <end position="1055"/>
    </location>
</feature>
<dbReference type="KEGG" id="camu:CA2015_0782"/>
<dbReference type="PANTHER" id="PTHR45339:SF1">
    <property type="entry name" value="HYBRID SIGNAL TRANSDUCTION HISTIDINE KINASE J"/>
    <property type="match status" value="1"/>
</dbReference>
<dbReference type="PROSITE" id="PS50112">
    <property type="entry name" value="PAS"/>
    <property type="match status" value="2"/>
</dbReference>
<feature type="domain" description="PAC" evidence="19">
    <location>
        <begin position="353"/>
        <end position="406"/>
    </location>
</feature>
<evidence type="ECO:0000256" key="11">
    <source>
        <dbReference type="ARBA" id="ARBA00022989"/>
    </source>
</evidence>
<dbReference type="EC" id="2.7.13.3" evidence="3"/>
<evidence type="ECO:0000256" key="12">
    <source>
        <dbReference type="ARBA" id="ARBA00023012"/>
    </source>
</evidence>
<dbReference type="Gene3D" id="2.10.70.100">
    <property type="match status" value="1"/>
</dbReference>
<dbReference type="SUPFAM" id="SSF47226">
    <property type="entry name" value="Histidine-containing phosphotransfer domain, HPT domain"/>
    <property type="match status" value="1"/>
</dbReference>
<dbReference type="Proteomes" id="UP000036520">
    <property type="component" value="Chromosome"/>
</dbReference>
<dbReference type="InterPro" id="IPR003594">
    <property type="entry name" value="HATPase_dom"/>
</dbReference>
<comment type="subcellular location">
    <subcellularLocation>
        <location evidence="2">Cell membrane</location>
        <topology evidence="2">Multi-pass membrane protein</topology>
    </subcellularLocation>
</comment>
<dbReference type="CDD" id="cd00130">
    <property type="entry name" value="PAS"/>
    <property type="match status" value="4"/>
</dbReference>
<dbReference type="InterPro" id="IPR004358">
    <property type="entry name" value="Sig_transdc_His_kin-like_C"/>
</dbReference>
<dbReference type="SUPFAM" id="SSF55874">
    <property type="entry name" value="ATPase domain of HSP90 chaperone/DNA topoisomerase II/histidine kinase"/>
    <property type="match status" value="1"/>
</dbReference>
<dbReference type="EMBL" id="CP012040">
    <property type="protein sequence ID" value="AKP50241.1"/>
    <property type="molecule type" value="Genomic_DNA"/>
</dbReference>
<feature type="domain" description="HPt" evidence="20">
    <location>
        <begin position="1088"/>
        <end position="1186"/>
    </location>
</feature>
<dbReference type="OrthoDB" id="9811889at2"/>
<evidence type="ECO:0000259" key="17">
    <source>
        <dbReference type="PROSITE" id="PS50110"/>
    </source>
</evidence>
<feature type="domain" description="Response regulatory" evidence="17">
    <location>
        <begin position="790"/>
        <end position="910"/>
    </location>
</feature>
<keyword evidence="6" id="KW-0808">Transferase</keyword>
<dbReference type="InterPro" id="IPR008207">
    <property type="entry name" value="Sig_transdc_His_kin_Hpt_dom"/>
</dbReference>
<evidence type="ECO:0000259" key="16">
    <source>
        <dbReference type="PROSITE" id="PS50109"/>
    </source>
</evidence>
<dbReference type="Gene3D" id="3.30.450.20">
    <property type="entry name" value="PAS domain"/>
    <property type="match status" value="4"/>
</dbReference>
<dbReference type="STRING" id="320787.CA2015_0782"/>
<dbReference type="InterPro" id="IPR036890">
    <property type="entry name" value="HATPase_C_sf"/>
</dbReference>
<dbReference type="PROSITE" id="PS50109">
    <property type="entry name" value="HIS_KIN"/>
    <property type="match status" value="1"/>
</dbReference>
<dbReference type="GO" id="GO:0000155">
    <property type="term" value="F:phosphorelay sensor kinase activity"/>
    <property type="evidence" value="ECO:0007669"/>
    <property type="project" value="InterPro"/>
</dbReference>
<dbReference type="GO" id="GO:0005886">
    <property type="term" value="C:plasma membrane"/>
    <property type="evidence" value="ECO:0007669"/>
    <property type="project" value="UniProtKB-SubCell"/>
</dbReference>
<dbReference type="InterPro" id="IPR035965">
    <property type="entry name" value="PAS-like_dom_sf"/>
</dbReference>
<feature type="domain" description="PAC" evidence="19">
    <location>
        <begin position="222"/>
        <end position="274"/>
    </location>
</feature>
<dbReference type="Gene3D" id="3.40.50.2300">
    <property type="match status" value="2"/>
</dbReference>
<dbReference type="InterPro" id="IPR036097">
    <property type="entry name" value="HisK_dim/P_sf"/>
</dbReference>
<dbReference type="InterPro" id="IPR036641">
    <property type="entry name" value="HPT_dom_sf"/>
</dbReference>